<feature type="repeat" description="PPR" evidence="2">
    <location>
        <begin position="294"/>
        <end position="328"/>
    </location>
</feature>
<accession>A0AAV3NYI0</accession>
<name>A0AAV3NYI0_LITER</name>
<sequence>MTTHPLNKRCYYLFSLLQKHKHNLKAIQQVHSHLTTNILNFTTTLKKPYTLTLFNFIVRSYSINTCPQQAFYLFKQLQTNNYDNPIVYFRCFDGFTYSFLIKACANLLDKGVGLELHCLVLKCGYGEDVYVQTALVNMYVECGCLMEAYKVFEEMPDRNLVTWNVVITGFVKWGEVEFARRLFDSMVEKNVVTWTGIVDGYTRVGDYVEALLLFRRMVDEGIRPSELTLLAVLPAIWNFGGVEFCQMVHAYAEKSGISVSDVRVINCLIDAYSKSGSMVSALGVFEGVGQEKRNLVSWTSIISGYAMHGMGKEASDCFSKMENEGQIANRVTFLSVLNACSHGGLVDEGVEFFRKMVECYRIEADIKHYGALIDLLGRAGRLREAEKMALEIPPEIANVIVWRTLLGSCSFHGNVEMGERVTRKIMELESKYGGDYVLLSNIFAGVGRHVDSENVRKNLDEQNAFKLPGHSVC</sequence>
<dbReference type="Gene3D" id="1.25.40.10">
    <property type="entry name" value="Tetratricopeptide repeat domain"/>
    <property type="match status" value="3"/>
</dbReference>
<feature type="repeat" description="PPR" evidence="2">
    <location>
        <begin position="190"/>
        <end position="224"/>
    </location>
</feature>
<proteinExistence type="predicted"/>
<keyword evidence="1" id="KW-0677">Repeat</keyword>
<dbReference type="InterPro" id="IPR046848">
    <property type="entry name" value="E_motif"/>
</dbReference>
<dbReference type="PANTHER" id="PTHR47926:SF460">
    <property type="entry name" value="OS01G0815900 PROTEIN"/>
    <property type="match status" value="1"/>
</dbReference>
<feature type="repeat" description="PPR" evidence="2">
    <location>
        <begin position="128"/>
        <end position="158"/>
    </location>
</feature>
<gene>
    <name evidence="3" type="ORF">LIER_04582</name>
</gene>
<dbReference type="PANTHER" id="PTHR47926">
    <property type="entry name" value="PENTATRICOPEPTIDE REPEAT-CONTAINING PROTEIN"/>
    <property type="match status" value="1"/>
</dbReference>
<dbReference type="Pfam" id="PF20431">
    <property type="entry name" value="E_motif"/>
    <property type="match status" value="1"/>
</dbReference>
<protein>
    <recommendedName>
        <fullName evidence="5">Pentatricopeptide repeat-containing protein</fullName>
    </recommendedName>
</protein>
<dbReference type="Pfam" id="PF13041">
    <property type="entry name" value="PPR_2"/>
    <property type="match status" value="2"/>
</dbReference>
<evidence type="ECO:0000313" key="4">
    <source>
        <dbReference type="Proteomes" id="UP001454036"/>
    </source>
</evidence>
<dbReference type="GO" id="GO:0003723">
    <property type="term" value="F:RNA binding"/>
    <property type="evidence" value="ECO:0007669"/>
    <property type="project" value="InterPro"/>
</dbReference>
<dbReference type="Proteomes" id="UP001454036">
    <property type="component" value="Unassembled WGS sequence"/>
</dbReference>
<comment type="caution">
    <text evidence="3">The sequence shown here is derived from an EMBL/GenBank/DDBJ whole genome shotgun (WGS) entry which is preliminary data.</text>
</comment>
<feature type="repeat" description="PPR" evidence="2">
    <location>
        <begin position="329"/>
        <end position="359"/>
    </location>
</feature>
<dbReference type="PROSITE" id="PS51375">
    <property type="entry name" value="PPR"/>
    <property type="match status" value="5"/>
</dbReference>
<dbReference type="EMBL" id="BAABME010000594">
    <property type="protein sequence ID" value="GAA0144038.1"/>
    <property type="molecule type" value="Genomic_DNA"/>
</dbReference>
<evidence type="ECO:0008006" key="5">
    <source>
        <dbReference type="Google" id="ProtNLM"/>
    </source>
</evidence>
<dbReference type="NCBIfam" id="TIGR00756">
    <property type="entry name" value="PPR"/>
    <property type="match status" value="5"/>
</dbReference>
<evidence type="ECO:0000256" key="2">
    <source>
        <dbReference type="PROSITE-ProRule" id="PRU00708"/>
    </source>
</evidence>
<feature type="repeat" description="PPR" evidence="2">
    <location>
        <begin position="159"/>
        <end position="189"/>
    </location>
</feature>
<keyword evidence="4" id="KW-1185">Reference proteome</keyword>
<dbReference type="GO" id="GO:0009451">
    <property type="term" value="P:RNA modification"/>
    <property type="evidence" value="ECO:0007669"/>
    <property type="project" value="InterPro"/>
</dbReference>
<organism evidence="3 4">
    <name type="scientific">Lithospermum erythrorhizon</name>
    <name type="common">Purple gromwell</name>
    <name type="synonym">Lithospermum officinale var. erythrorhizon</name>
    <dbReference type="NCBI Taxonomy" id="34254"/>
    <lineage>
        <taxon>Eukaryota</taxon>
        <taxon>Viridiplantae</taxon>
        <taxon>Streptophyta</taxon>
        <taxon>Embryophyta</taxon>
        <taxon>Tracheophyta</taxon>
        <taxon>Spermatophyta</taxon>
        <taxon>Magnoliopsida</taxon>
        <taxon>eudicotyledons</taxon>
        <taxon>Gunneridae</taxon>
        <taxon>Pentapetalae</taxon>
        <taxon>asterids</taxon>
        <taxon>lamiids</taxon>
        <taxon>Boraginales</taxon>
        <taxon>Boraginaceae</taxon>
        <taxon>Boraginoideae</taxon>
        <taxon>Lithospermeae</taxon>
        <taxon>Lithospermum</taxon>
    </lineage>
</organism>
<dbReference type="InterPro" id="IPR002885">
    <property type="entry name" value="PPR_rpt"/>
</dbReference>
<evidence type="ECO:0000313" key="3">
    <source>
        <dbReference type="EMBL" id="GAA0144038.1"/>
    </source>
</evidence>
<dbReference type="InterPro" id="IPR011990">
    <property type="entry name" value="TPR-like_helical_dom_sf"/>
</dbReference>
<evidence type="ECO:0000256" key="1">
    <source>
        <dbReference type="ARBA" id="ARBA00022737"/>
    </source>
</evidence>
<dbReference type="FunFam" id="1.25.40.10:FF:001213">
    <property type="entry name" value="Pentatricopeptide repeat-containing protein, mitochondrial"/>
    <property type="match status" value="1"/>
</dbReference>
<reference evidence="3 4" key="1">
    <citation type="submission" date="2024-01" db="EMBL/GenBank/DDBJ databases">
        <title>The complete chloroplast genome sequence of Lithospermum erythrorhizon: insights into the phylogenetic relationship among Boraginaceae species and the maternal lineages of purple gromwells.</title>
        <authorList>
            <person name="Okada T."/>
            <person name="Watanabe K."/>
        </authorList>
    </citation>
    <scope>NUCLEOTIDE SEQUENCE [LARGE SCALE GENOMIC DNA]</scope>
</reference>
<dbReference type="AlphaFoldDB" id="A0AAV3NYI0"/>
<dbReference type="InterPro" id="IPR046960">
    <property type="entry name" value="PPR_At4g14850-like_plant"/>
</dbReference>
<dbReference type="Pfam" id="PF01535">
    <property type="entry name" value="PPR"/>
    <property type="match status" value="3"/>
</dbReference>